<keyword evidence="1 4" id="KW-0479">Metal-binding</keyword>
<dbReference type="InterPro" id="IPR036855">
    <property type="entry name" value="Znf_CCCH_sf"/>
</dbReference>
<dbReference type="PANTHER" id="PTHR46512">
    <property type="entry name" value="PEPTIDYLPROLYL ISOMERASE"/>
    <property type="match status" value="1"/>
</dbReference>
<name>A0A9P3G741_9APHY</name>
<proteinExistence type="predicted"/>
<keyword evidence="3 4" id="KW-0862">Zinc</keyword>
<feature type="region of interest" description="Disordered" evidence="5">
    <location>
        <begin position="1"/>
        <end position="35"/>
    </location>
</feature>
<dbReference type="PROSITE" id="PS50103">
    <property type="entry name" value="ZF_C3H1"/>
    <property type="match status" value="1"/>
</dbReference>
<feature type="region of interest" description="Disordered" evidence="5">
    <location>
        <begin position="310"/>
        <end position="375"/>
    </location>
</feature>
<dbReference type="InterPro" id="IPR011990">
    <property type="entry name" value="TPR-like_helical_dom_sf"/>
</dbReference>
<keyword evidence="2 4" id="KW-0863">Zinc-finger</keyword>
<evidence type="ECO:0000256" key="3">
    <source>
        <dbReference type="ARBA" id="ARBA00022833"/>
    </source>
</evidence>
<feature type="zinc finger region" description="C3H1-type" evidence="4">
    <location>
        <begin position="180"/>
        <end position="207"/>
    </location>
</feature>
<dbReference type="AlphaFoldDB" id="A0A9P3G741"/>
<evidence type="ECO:0000256" key="2">
    <source>
        <dbReference type="ARBA" id="ARBA00022771"/>
    </source>
</evidence>
<dbReference type="GO" id="GO:0008270">
    <property type="term" value="F:zinc ion binding"/>
    <property type="evidence" value="ECO:0007669"/>
    <property type="project" value="UniProtKB-KW"/>
</dbReference>
<dbReference type="OrthoDB" id="245563at2759"/>
<evidence type="ECO:0000256" key="1">
    <source>
        <dbReference type="ARBA" id="ARBA00022723"/>
    </source>
</evidence>
<reference evidence="7 8" key="1">
    <citation type="submission" date="2021-08" db="EMBL/GenBank/DDBJ databases">
        <title>Draft Genome Sequence of Phanerochaete sordida strain YK-624.</title>
        <authorList>
            <person name="Mori T."/>
            <person name="Dohra H."/>
            <person name="Suzuki T."/>
            <person name="Kawagishi H."/>
            <person name="Hirai H."/>
        </authorList>
    </citation>
    <scope>NUCLEOTIDE SEQUENCE [LARGE SCALE GENOMIC DNA]</scope>
    <source>
        <strain evidence="7 8">YK-624</strain>
    </source>
</reference>
<sequence>MMERAAKRAATLEAKRKRAEELKEEGDEHYKAQRHGKAAKSYKEAILTYGPRLVYVNHLAAAYLKLKRYRDAALCAEDVLERDPKQLKARFRRAMARKGQGDRDGAIADLVVLLRHDPACTEAKQELDVLRDTSDDEDDDDLDETYASLRHLAAPLPDDAPPDGAYDTPWLSESSDFEHRGNGTPCRYYNHGGCTNGSACPYKHAPDSRSVRDTSGRNVCLAHLLGLCTRDRCHYAHDGARLPRGPWDAPGWRTRWRDALPRAGAHPDARALAQFAPMIKATVPTARAELLPAGRYRRLERVGAAWAAAAQEQEQGAGDDGAEGEGAEQGGGAAENAGRGDSDEGSADGTEEEDAAEGDRHVDLASQLPPSEHRA</sequence>
<dbReference type="EMBL" id="BPQB01000017">
    <property type="protein sequence ID" value="GJE90513.1"/>
    <property type="molecule type" value="Genomic_DNA"/>
</dbReference>
<organism evidence="7 8">
    <name type="scientific">Phanerochaete sordida</name>
    <dbReference type="NCBI Taxonomy" id="48140"/>
    <lineage>
        <taxon>Eukaryota</taxon>
        <taxon>Fungi</taxon>
        <taxon>Dikarya</taxon>
        <taxon>Basidiomycota</taxon>
        <taxon>Agaricomycotina</taxon>
        <taxon>Agaricomycetes</taxon>
        <taxon>Polyporales</taxon>
        <taxon>Phanerochaetaceae</taxon>
        <taxon>Phanerochaete</taxon>
    </lineage>
</organism>
<gene>
    <name evidence="7" type="ORF">PsYK624_066530</name>
</gene>
<feature type="compositionally biased region" description="Basic and acidic residues" evidence="5">
    <location>
        <begin position="18"/>
        <end position="31"/>
    </location>
</feature>
<evidence type="ECO:0000256" key="4">
    <source>
        <dbReference type="PROSITE-ProRule" id="PRU00723"/>
    </source>
</evidence>
<keyword evidence="8" id="KW-1185">Reference proteome</keyword>
<dbReference type="SUPFAM" id="SSF90229">
    <property type="entry name" value="CCCH zinc finger"/>
    <property type="match status" value="1"/>
</dbReference>
<accession>A0A9P3G741</accession>
<dbReference type="InterPro" id="IPR050754">
    <property type="entry name" value="FKBP4/5/8-like"/>
</dbReference>
<dbReference type="Gene3D" id="3.30.1370.210">
    <property type="match status" value="1"/>
</dbReference>
<dbReference type="Proteomes" id="UP000703269">
    <property type="component" value="Unassembled WGS sequence"/>
</dbReference>
<feature type="compositionally biased region" description="Acidic residues" evidence="5">
    <location>
        <begin position="343"/>
        <end position="356"/>
    </location>
</feature>
<feature type="domain" description="C3H1-type" evidence="6">
    <location>
        <begin position="180"/>
        <end position="207"/>
    </location>
</feature>
<evidence type="ECO:0000256" key="5">
    <source>
        <dbReference type="SAM" id="MobiDB-lite"/>
    </source>
</evidence>
<evidence type="ECO:0000259" key="6">
    <source>
        <dbReference type="PROSITE" id="PS50103"/>
    </source>
</evidence>
<dbReference type="SUPFAM" id="SSF48452">
    <property type="entry name" value="TPR-like"/>
    <property type="match status" value="1"/>
</dbReference>
<evidence type="ECO:0000313" key="7">
    <source>
        <dbReference type="EMBL" id="GJE90513.1"/>
    </source>
</evidence>
<dbReference type="SMART" id="SM00356">
    <property type="entry name" value="ZnF_C3H1"/>
    <property type="match status" value="2"/>
</dbReference>
<dbReference type="SMART" id="SM00028">
    <property type="entry name" value="TPR"/>
    <property type="match status" value="3"/>
</dbReference>
<evidence type="ECO:0000313" key="8">
    <source>
        <dbReference type="Proteomes" id="UP000703269"/>
    </source>
</evidence>
<comment type="caution">
    <text evidence="7">The sequence shown here is derived from an EMBL/GenBank/DDBJ whole genome shotgun (WGS) entry which is preliminary data.</text>
</comment>
<protein>
    <recommendedName>
        <fullName evidence="6">C3H1-type domain-containing protein</fullName>
    </recommendedName>
</protein>
<dbReference type="InterPro" id="IPR019734">
    <property type="entry name" value="TPR_rpt"/>
</dbReference>
<dbReference type="InterPro" id="IPR000571">
    <property type="entry name" value="Znf_CCCH"/>
</dbReference>
<dbReference type="Gene3D" id="1.25.40.10">
    <property type="entry name" value="Tetratricopeptide repeat domain"/>
    <property type="match status" value="1"/>
</dbReference>